<organism evidence="1 2">
    <name type="scientific">Dioszegia hungarica</name>
    <dbReference type="NCBI Taxonomy" id="4972"/>
    <lineage>
        <taxon>Eukaryota</taxon>
        <taxon>Fungi</taxon>
        <taxon>Dikarya</taxon>
        <taxon>Basidiomycota</taxon>
        <taxon>Agaricomycotina</taxon>
        <taxon>Tremellomycetes</taxon>
        <taxon>Tremellales</taxon>
        <taxon>Bulleribasidiaceae</taxon>
        <taxon>Dioszegia</taxon>
    </lineage>
</organism>
<gene>
    <name evidence="1" type="ORF">MKK02DRAFT_22728</name>
</gene>
<dbReference type="GeneID" id="77725818"/>
<protein>
    <recommendedName>
        <fullName evidence="3">Phosphoglycerate mutase-like protein</fullName>
    </recommendedName>
</protein>
<evidence type="ECO:0000313" key="2">
    <source>
        <dbReference type="Proteomes" id="UP001164286"/>
    </source>
</evidence>
<dbReference type="AlphaFoldDB" id="A0AA38LY32"/>
<evidence type="ECO:0000313" key="1">
    <source>
        <dbReference type="EMBL" id="KAI9638251.1"/>
    </source>
</evidence>
<dbReference type="Gene3D" id="3.40.50.1240">
    <property type="entry name" value="Phosphoglycerate mutase-like"/>
    <property type="match status" value="1"/>
</dbReference>
<dbReference type="InterPro" id="IPR051710">
    <property type="entry name" value="Phosphatase_SH3-domain"/>
</dbReference>
<keyword evidence="2" id="KW-1185">Reference proteome</keyword>
<name>A0AA38LY32_9TREE</name>
<proteinExistence type="predicted"/>
<dbReference type="PANTHER" id="PTHR16469">
    <property type="entry name" value="UBIQUITIN-ASSOCIATED AND SH3 DOMAIN-CONTAINING BA-RELATED"/>
    <property type="match status" value="1"/>
</dbReference>
<dbReference type="RefSeq" id="XP_052948028.1">
    <property type="nucleotide sequence ID" value="XM_053086617.1"/>
</dbReference>
<reference evidence="1" key="1">
    <citation type="journal article" date="2022" name="G3 (Bethesda)">
        <title>High quality genome of the basidiomycete yeast Dioszegia hungarica PDD-24b-2 isolated from cloud water.</title>
        <authorList>
            <person name="Jarrige D."/>
            <person name="Haridas S."/>
            <person name="Bleykasten-Grosshans C."/>
            <person name="Joly M."/>
            <person name="Nadalig T."/>
            <person name="Sancelme M."/>
            <person name="Vuilleumier S."/>
            <person name="Grigoriev I.V."/>
            <person name="Amato P."/>
            <person name="Bringel F."/>
        </authorList>
    </citation>
    <scope>NUCLEOTIDE SEQUENCE</scope>
    <source>
        <strain evidence="1">PDD-24b-2</strain>
    </source>
</reference>
<sequence length="244" mass="26870">MPLEYIYICRHGFRSNWVDPSIKTGPTGMSRDPPLAAYGLTQSAQLAGFLSSPEALAPHPVPEKVFSSPFYRWVKLEHGVMEWYSPARPGTGLHPRPSSPKTLSPLFPDQLDLSYDSTHFPSRKGELIRDLQDRADTFIEAWTGRVEEMGVRSVVVFGHAASVIALGRALTGNKYLDVSAGCASCSLYKRKTPSTTSTPASASEKDLPPCGVGEWEPVWLGRADYLDNGVERDWSVSTSPSDRR</sequence>
<dbReference type="EMBL" id="JAKWFO010000003">
    <property type="protein sequence ID" value="KAI9638251.1"/>
    <property type="molecule type" value="Genomic_DNA"/>
</dbReference>
<evidence type="ECO:0008006" key="3">
    <source>
        <dbReference type="Google" id="ProtNLM"/>
    </source>
</evidence>
<accession>A0AA38LY32</accession>
<dbReference type="InterPro" id="IPR029033">
    <property type="entry name" value="His_PPase_superfam"/>
</dbReference>
<dbReference type="Proteomes" id="UP001164286">
    <property type="component" value="Unassembled WGS sequence"/>
</dbReference>
<comment type="caution">
    <text evidence="1">The sequence shown here is derived from an EMBL/GenBank/DDBJ whole genome shotgun (WGS) entry which is preliminary data.</text>
</comment>
<dbReference type="SUPFAM" id="SSF53254">
    <property type="entry name" value="Phosphoglycerate mutase-like"/>
    <property type="match status" value="1"/>
</dbReference>
<dbReference type="PANTHER" id="PTHR16469:SF51">
    <property type="entry name" value="TRANSCRIPTION FACTOR TAU 55 KDA SUBUNIT"/>
    <property type="match status" value="1"/>
</dbReference>